<reference evidence="2 3" key="1">
    <citation type="submission" date="2018-11" db="EMBL/GenBank/DDBJ databases">
        <authorList>
            <consortium name="Pathogen Informatics"/>
        </authorList>
    </citation>
    <scope>NUCLEOTIDE SEQUENCE [LARGE SCALE GENOMIC DNA]</scope>
    <source>
        <strain>Denwood</strain>
        <strain evidence="3">Zambia</strain>
    </source>
</reference>
<protein>
    <submittedName>
        <fullName evidence="2">Uncharacterized protein</fullName>
    </submittedName>
</protein>
<organism evidence="2 3">
    <name type="scientific">Schistosoma mattheei</name>
    <dbReference type="NCBI Taxonomy" id="31246"/>
    <lineage>
        <taxon>Eukaryota</taxon>
        <taxon>Metazoa</taxon>
        <taxon>Spiralia</taxon>
        <taxon>Lophotrochozoa</taxon>
        <taxon>Platyhelminthes</taxon>
        <taxon>Trematoda</taxon>
        <taxon>Digenea</taxon>
        <taxon>Strigeidida</taxon>
        <taxon>Schistosomatoidea</taxon>
        <taxon>Schistosomatidae</taxon>
        <taxon>Schistosoma</taxon>
    </lineage>
</organism>
<feature type="transmembrane region" description="Helical" evidence="1">
    <location>
        <begin position="37"/>
        <end position="57"/>
    </location>
</feature>
<evidence type="ECO:0000256" key="1">
    <source>
        <dbReference type="SAM" id="Phobius"/>
    </source>
</evidence>
<keyword evidence="3" id="KW-1185">Reference proteome</keyword>
<keyword evidence="1" id="KW-1133">Transmembrane helix</keyword>
<proteinExistence type="predicted"/>
<keyword evidence="1" id="KW-0472">Membrane</keyword>
<gene>
    <name evidence="2" type="ORF">SMTD_LOCUS9473</name>
</gene>
<sequence>MTYLEVVSLMYLHLRVDIHSVNRIQYRSLQTPSYYPLSYSVLIAISLCNGVKFKFILFKNLMI</sequence>
<evidence type="ECO:0000313" key="2">
    <source>
        <dbReference type="EMBL" id="VDP50047.1"/>
    </source>
</evidence>
<dbReference type="EMBL" id="UZAL01029731">
    <property type="protein sequence ID" value="VDP50047.1"/>
    <property type="molecule type" value="Genomic_DNA"/>
</dbReference>
<name>A0A3P8DEY3_9TREM</name>
<keyword evidence="1" id="KW-0812">Transmembrane</keyword>
<dbReference type="Proteomes" id="UP000269396">
    <property type="component" value="Unassembled WGS sequence"/>
</dbReference>
<dbReference type="AlphaFoldDB" id="A0A3P8DEY3"/>
<accession>A0A3P8DEY3</accession>
<evidence type="ECO:0000313" key="3">
    <source>
        <dbReference type="Proteomes" id="UP000269396"/>
    </source>
</evidence>